<dbReference type="InterPro" id="IPR000757">
    <property type="entry name" value="Beta-glucanase-like"/>
</dbReference>
<dbReference type="EMBL" id="JBHLTC010000037">
    <property type="protein sequence ID" value="MFC0628108.1"/>
    <property type="molecule type" value="Genomic_DNA"/>
</dbReference>
<dbReference type="RefSeq" id="WP_380053709.1">
    <property type="nucleotide sequence ID" value="NZ_JBHLTC010000037.1"/>
</dbReference>
<keyword evidence="4" id="KW-1185">Reference proteome</keyword>
<evidence type="ECO:0000256" key="1">
    <source>
        <dbReference type="SAM" id="SignalP"/>
    </source>
</evidence>
<dbReference type="PROSITE" id="PS51762">
    <property type="entry name" value="GH16_2"/>
    <property type="match status" value="1"/>
</dbReference>
<feature type="chain" id="PRO_5046830542" evidence="1">
    <location>
        <begin position="32"/>
        <end position="316"/>
    </location>
</feature>
<comment type="caution">
    <text evidence="3">The sequence shown here is derived from an EMBL/GenBank/DDBJ whole genome shotgun (WGS) entry which is preliminary data.</text>
</comment>
<dbReference type="CDD" id="cd00413">
    <property type="entry name" value="Glyco_hydrolase_16"/>
    <property type="match status" value="1"/>
</dbReference>
<evidence type="ECO:0000313" key="4">
    <source>
        <dbReference type="Proteomes" id="UP001589890"/>
    </source>
</evidence>
<protein>
    <submittedName>
        <fullName evidence="3">Glycoside hydrolase family 16 protein</fullName>
    </submittedName>
</protein>
<accession>A0ABV6QTZ1</accession>
<dbReference type="GO" id="GO:0016787">
    <property type="term" value="F:hydrolase activity"/>
    <property type="evidence" value="ECO:0007669"/>
    <property type="project" value="UniProtKB-KW"/>
</dbReference>
<reference evidence="3 4" key="1">
    <citation type="submission" date="2024-09" db="EMBL/GenBank/DDBJ databases">
        <authorList>
            <person name="Sun Q."/>
            <person name="Mori K."/>
        </authorList>
    </citation>
    <scope>NUCLEOTIDE SEQUENCE [LARGE SCALE GENOMIC DNA]</scope>
    <source>
        <strain evidence="3 4">CGMCC 1.15906</strain>
    </source>
</reference>
<evidence type="ECO:0000259" key="2">
    <source>
        <dbReference type="PROSITE" id="PS51762"/>
    </source>
</evidence>
<dbReference type="InterPro" id="IPR013320">
    <property type="entry name" value="ConA-like_dom_sf"/>
</dbReference>
<dbReference type="Gene3D" id="2.60.120.200">
    <property type="match status" value="1"/>
</dbReference>
<organism evidence="3 4">
    <name type="scientific">Kribbella deserti</name>
    <dbReference type="NCBI Taxonomy" id="1926257"/>
    <lineage>
        <taxon>Bacteria</taxon>
        <taxon>Bacillati</taxon>
        <taxon>Actinomycetota</taxon>
        <taxon>Actinomycetes</taxon>
        <taxon>Propionibacteriales</taxon>
        <taxon>Kribbellaceae</taxon>
        <taxon>Kribbella</taxon>
    </lineage>
</organism>
<feature type="domain" description="GH16" evidence="2">
    <location>
        <begin position="27"/>
        <end position="294"/>
    </location>
</feature>
<dbReference type="Proteomes" id="UP001589890">
    <property type="component" value="Unassembled WGS sequence"/>
</dbReference>
<keyword evidence="3" id="KW-0378">Hydrolase</keyword>
<sequence length="316" mass="34628">MTRSAKTRFVAAATAAVLPLLTAAVAMPATAVPTPEAKPAKTAACGALFDDFNYTSRTDPAFTRRDWSVRTNAGGPGVGGATWAASNVTFPTVDGQKVMQLRASTNGTPGGTTHAQVQQNTLRFREGTYATRFKFSDTPVSGNDGDRINQTFYAISPLDYDWEPTYSELDFSEYLPNGGWGETGPVNFVTSWNTYQADPFDGWRKSSRMPWSHNGWHTLVTTVADGHVKYYIDGNLVGDHTTDDQGRSVYPRRNMTLNYNQWFIDLGGHSGATSVYVQSADWVYYAKNETLTPAAAVNRVAQFRNSGVRHSDTISC</sequence>
<evidence type="ECO:0000313" key="3">
    <source>
        <dbReference type="EMBL" id="MFC0628108.1"/>
    </source>
</evidence>
<gene>
    <name evidence="3" type="ORF">ACFFGN_28825</name>
</gene>
<feature type="signal peptide" evidence="1">
    <location>
        <begin position="1"/>
        <end position="31"/>
    </location>
</feature>
<keyword evidence="1" id="KW-0732">Signal</keyword>
<name>A0ABV6QTZ1_9ACTN</name>
<dbReference type="SUPFAM" id="SSF49899">
    <property type="entry name" value="Concanavalin A-like lectins/glucanases"/>
    <property type="match status" value="1"/>
</dbReference>
<proteinExistence type="predicted"/>